<evidence type="ECO:0000313" key="3">
    <source>
        <dbReference type="Proteomes" id="UP000027135"/>
    </source>
</evidence>
<reference evidence="2 3" key="1">
    <citation type="journal article" date="2014" name="Nat. Commun.">
        <title>Molecular traces of alternative social organization in a termite genome.</title>
        <authorList>
            <person name="Terrapon N."/>
            <person name="Li C."/>
            <person name="Robertson H.M."/>
            <person name="Ji L."/>
            <person name="Meng X."/>
            <person name="Booth W."/>
            <person name="Chen Z."/>
            <person name="Childers C.P."/>
            <person name="Glastad K.M."/>
            <person name="Gokhale K."/>
            <person name="Gowin J."/>
            <person name="Gronenberg W."/>
            <person name="Hermansen R.A."/>
            <person name="Hu H."/>
            <person name="Hunt B.G."/>
            <person name="Huylmans A.K."/>
            <person name="Khalil S.M."/>
            <person name="Mitchell R.D."/>
            <person name="Munoz-Torres M.C."/>
            <person name="Mustard J.A."/>
            <person name="Pan H."/>
            <person name="Reese J.T."/>
            <person name="Scharf M.E."/>
            <person name="Sun F."/>
            <person name="Vogel H."/>
            <person name="Xiao J."/>
            <person name="Yang W."/>
            <person name="Yang Z."/>
            <person name="Yang Z."/>
            <person name="Zhou J."/>
            <person name="Zhu J."/>
            <person name="Brent C.S."/>
            <person name="Elsik C.G."/>
            <person name="Goodisman M.A."/>
            <person name="Liberles D.A."/>
            <person name="Roe R.M."/>
            <person name="Vargo E.L."/>
            <person name="Vilcinskas A."/>
            <person name="Wang J."/>
            <person name="Bornberg-Bauer E."/>
            <person name="Korb J."/>
            <person name="Zhang G."/>
            <person name="Liebig J."/>
        </authorList>
    </citation>
    <scope>NUCLEOTIDE SEQUENCE [LARGE SCALE GENOMIC DNA]</scope>
    <source>
        <tissue evidence="2">Whole organism</tissue>
    </source>
</reference>
<dbReference type="EMBL" id="KK853027">
    <property type="protein sequence ID" value="KDR12300.1"/>
    <property type="molecule type" value="Genomic_DNA"/>
</dbReference>
<feature type="region of interest" description="Disordered" evidence="1">
    <location>
        <begin position="50"/>
        <end position="70"/>
    </location>
</feature>
<evidence type="ECO:0000313" key="2">
    <source>
        <dbReference type="EMBL" id="KDR12300.1"/>
    </source>
</evidence>
<evidence type="ECO:0000256" key="1">
    <source>
        <dbReference type="SAM" id="MobiDB-lite"/>
    </source>
</evidence>
<organism evidence="2 3">
    <name type="scientific">Zootermopsis nevadensis</name>
    <name type="common">Dampwood termite</name>
    <dbReference type="NCBI Taxonomy" id="136037"/>
    <lineage>
        <taxon>Eukaryota</taxon>
        <taxon>Metazoa</taxon>
        <taxon>Ecdysozoa</taxon>
        <taxon>Arthropoda</taxon>
        <taxon>Hexapoda</taxon>
        <taxon>Insecta</taxon>
        <taxon>Pterygota</taxon>
        <taxon>Neoptera</taxon>
        <taxon>Polyneoptera</taxon>
        <taxon>Dictyoptera</taxon>
        <taxon>Blattodea</taxon>
        <taxon>Blattoidea</taxon>
        <taxon>Termitoidae</taxon>
        <taxon>Termopsidae</taxon>
        <taxon>Zootermopsis</taxon>
    </lineage>
</organism>
<proteinExistence type="predicted"/>
<keyword evidence="3" id="KW-1185">Reference proteome</keyword>
<dbReference type="AlphaFoldDB" id="A0A067QRF7"/>
<dbReference type="Proteomes" id="UP000027135">
    <property type="component" value="Unassembled WGS sequence"/>
</dbReference>
<name>A0A067QRF7_ZOONE</name>
<dbReference type="InParanoid" id="A0A067QRF7"/>
<sequence>MPLFCKHVVDVLPILNSIWSLQQMHMDDLPIKEDISQNDTAHSDSYFPTPSSAPTCCQHGKQSAEPCAYY</sequence>
<gene>
    <name evidence="2" type="ORF">L798_13817</name>
</gene>
<accession>A0A067QRF7</accession>
<protein>
    <submittedName>
        <fullName evidence="2">Uncharacterized protein</fullName>
    </submittedName>
</protein>